<dbReference type="FunFam" id="3.30.420.10:FF:000032">
    <property type="entry name" value="Retrovirus-related Pol polyprotein from transposon 297-like Protein"/>
    <property type="match status" value="1"/>
</dbReference>
<keyword evidence="6" id="KW-0229">DNA integration</keyword>
<name>A0A671M2X0_9TELE</name>
<evidence type="ECO:0000256" key="8">
    <source>
        <dbReference type="ARBA" id="ARBA00022932"/>
    </source>
</evidence>
<evidence type="ECO:0000256" key="6">
    <source>
        <dbReference type="ARBA" id="ARBA00022908"/>
    </source>
</evidence>
<dbReference type="Gene3D" id="3.30.420.10">
    <property type="entry name" value="Ribonuclease H-like superfamily/Ribonuclease H"/>
    <property type="match status" value="1"/>
</dbReference>
<dbReference type="Pfam" id="PF00665">
    <property type="entry name" value="rve"/>
    <property type="match status" value="1"/>
</dbReference>
<dbReference type="GO" id="GO:0004190">
    <property type="term" value="F:aspartic-type endopeptidase activity"/>
    <property type="evidence" value="ECO:0007669"/>
    <property type="project" value="UniProtKB-KW"/>
</dbReference>
<organism evidence="13 14">
    <name type="scientific">Sinocyclocheilus anshuiensis</name>
    <dbReference type="NCBI Taxonomy" id="1608454"/>
    <lineage>
        <taxon>Eukaryota</taxon>
        <taxon>Metazoa</taxon>
        <taxon>Chordata</taxon>
        <taxon>Craniata</taxon>
        <taxon>Vertebrata</taxon>
        <taxon>Euteleostomi</taxon>
        <taxon>Actinopterygii</taxon>
        <taxon>Neopterygii</taxon>
        <taxon>Teleostei</taxon>
        <taxon>Ostariophysi</taxon>
        <taxon>Cypriniformes</taxon>
        <taxon>Cyprinidae</taxon>
        <taxon>Cyprininae</taxon>
        <taxon>Sinocyclocheilus</taxon>
    </lineage>
</organism>
<evidence type="ECO:0000256" key="11">
    <source>
        <dbReference type="ARBA" id="ARBA00039658"/>
    </source>
</evidence>
<dbReference type="InterPro" id="IPR056924">
    <property type="entry name" value="SH3_Tf2-1"/>
</dbReference>
<dbReference type="Proteomes" id="UP000472260">
    <property type="component" value="Unassembled WGS sequence"/>
</dbReference>
<keyword evidence="4" id="KW-0378">Hydrolase</keyword>
<dbReference type="PANTHER" id="PTHR37984:SF15">
    <property type="entry name" value="INTEGRASE CATALYTIC DOMAIN-CONTAINING PROTEIN"/>
    <property type="match status" value="1"/>
</dbReference>
<evidence type="ECO:0000256" key="10">
    <source>
        <dbReference type="ARBA" id="ARBA00023172"/>
    </source>
</evidence>
<reference evidence="13" key="2">
    <citation type="submission" date="2025-09" db="UniProtKB">
        <authorList>
            <consortium name="Ensembl"/>
        </authorList>
    </citation>
    <scope>IDENTIFICATION</scope>
</reference>
<keyword evidence="8" id="KW-0239">DNA-directed DNA polymerase</keyword>
<keyword evidence="7" id="KW-0695">RNA-directed DNA polymerase</keyword>
<keyword evidence="1" id="KW-0645">Protease</keyword>
<dbReference type="GO" id="GO:0006310">
    <property type="term" value="P:DNA recombination"/>
    <property type="evidence" value="ECO:0007669"/>
    <property type="project" value="UniProtKB-KW"/>
</dbReference>
<keyword evidence="8" id="KW-0548">Nucleotidyltransferase</keyword>
<reference evidence="13" key="1">
    <citation type="submission" date="2025-08" db="UniProtKB">
        <authorList>
            <consortium name="Ensembl"/>
        </authorList>
    </citation>
    <scope>IDENTIFICATION</scope>
</reference>
<dbReference type="PANTHER" id="PTHR37984">
    <property type="entry name" value="PROTEIN CBG26694"/>
    <property type="match status" value="1"/>
</dbReference>
<evidence type="ECO:0000256" key="1">
    <source>
        <dbReference type="ARBA" id="ARBA00022670"/>
    </source>
</evidence>
<sequence length="449" mass="51845">MLAVCRAQKVSDNHASLQIDWDGLAEEQQKDKVTPQIDCDPSKIHYTIENGYLFHSVPSQQQGQKWQLVIPVCFREELLKFAHDSPLSGHFGQLKTLLQLLEVAYWPSIWKDVWKYCRDCQVYQQYKPSITKLSGQLQSTPVVEPGHMLCVGLMGPFPRNTKQHEYLLVVVDYCSKWVEMFPMRTAKAHKVARVLVEEIFTHWGTPAYLVSDRGAQFTSRLLTLVCQQWGVVQKLTTAYHPQTSLTERINCTLKMMTESYVKDHHRHWDRWLPEFRFAINSAWQESTGFTPAEIALGCPLKGPLERAVPTPPRPDSPTYELLERQQELVETVKENVEKAQLKQKRNYNRKRTVEDFQEGDLVSVRAHPVSKAQEGHMAKLAARWKGPAKVCKRLGPVNYLISFLDALLVVDTFHVQNVKPFYGPGLRNTVTWMKIFILSSRGQQREKRF</sequence>
<keyword evidence="10" id="KW-0233">DNA recombination</keyword>
<evidence type="ECO:0000256" key="3">
    <source>
        <dbReference type="ARBA" id="ARBA00022750"/>
    </source>
</evidence>
<keyword evidence="8" id="KW-0808">Transferase</keyword>
<dbReference type="InterPro" id="IPR041588">
    <property type="entry name" value="Integrase_H2C2"/>
</dbReference>
<evidence type="ECO:0000256" key="7">
    <source>
        <dbReference type="ARBA" id="ARBA00022918"/>
    </source>
</evidence>
<dbReference type="GO" id="GO:0003887">
    <property type="term" value="F:DNA-directed DNA polymerase activity"/>
    <property type="evidence" value="ECO:0007669"/>
    <property type="project" value="UniProtKB-KW"/>
</dbReference>
<keyword evidence="9" id="KW-0238">DNA-binding</keyword>
<dbReference type="GO" id="GO:0003964">
    <property type="term" value="F:RNA-directed DNA polymerase activity"/>
    <property type="evidence" value="ECO:0007669"/>
    <property type="project" value="UniProtKB-KW"/>
</dbReference>
<dbReference type="GO" id="GO:0015074">
    <property type="term" value="P:DNA integration"/>
    <property type="evidence" value="ECO:0007669"/>
    <property type="project" value="UniProtKB-KW"/>
</dbReference>
<dbReference type="AlphaFoldDB" id="A0A671M2X0"/>
<keyword evidence="14" id="KW-1185">Reference proteome</keyword>
<dbReference type="InterPro" id="IPR050951">
    <property type="entry name" value="Retrovirus_Pol_polyprotein"/>
</dbReference>
<dbReference type="PROSITE" id="PS50994">
    <property type="entry name" value="INTEGRASE"/>
    <property type="match status" value="1"/>
</dbReference>
<evidence type="ECO:0000256" key="2">
    <source>
        <dbReference type="ARBA" id="ARBA00022723"/>
    </source>
</evidence>
<feature type="domain" description="Integrase catalytic" evidence="12">
    <location>
        <begin position="137"/>
        <end position="299"/>
    </location>
</feature>
<dbReference type="Pfam" id="PF24626">
    <property type="entry name" value="SH3_Tf2-1"/>
    <property type="match status" value="1"/>
</dbReference>
<evidence type="ECO:0000256" key="4">
    <source>
        <dbReference type="ARBA" id="ARBA00022801"/>
    </source>
</evidence>
<evidence type="ECO:0000259" key="12">
    <source>
        <dbReference type="PROSITE" id="PS50994"/>
    </source>
</evidence>
<protein>
    <recommendedName>
        <fullName evidence="11">Gypsy retrotransposon integrase-like protein 1</fullName>
    </recommendedName>
</protein>
<dbReference type="InterPro" id="IPR036397">
    <property type="entry name" value="RNaseH_sf"/>
</dbReference>
<dbReference type="GO" id="GO:0003677">
    <property type="term" value="F:DNA binding"/>
    <property type="evidence" value="ECO:0007669"/>
    <property type="project" value="UniProtKB-KW"/>
</dbReference>
<dbReference type="GO" id="GO:0006508">
    <property type="term" value="P:proteolysis"/>
    <property type="evidence" value="ECO:0007669"/>
    <property type="project" value="UniProtKB-KW"/>
</dbReference>
<accession>A0A671M2X0</accession>
<proteinExistence type="predicted"/>
<dbReference type="Pfam" id="PF17921">
    <property type="entry name" value="Integrase_H2C2"/>
    <property type="match status" value="1"/>
</dbReference>
<dbReference type="InterPro" id="IPR001584">
    <property type="entry name" value="Integrase_cat-core"/>
</dbReference>
<keyword evidence="5" id="KW-0460">Magnesium</keyword>
<evidence type="ECO:0000313" key="13">
    <source>
        <dbReference type="Ensembl" id="ENSSANP00000027304.1"/>
    </source>
</evidence>
<evidence type="ECO:0000256" key="5">
    <source>
        <dbReference type="ARBA" id="ARBA00022842"/>
    </source>
</evidence>
<dbReference type="GO" id="GO:0046872">
    <property type="term" value="F:metal ion binding"/>
    <property type="evidence" value="ECO:0007669"/>
    <property type="project" value="UniProtKB-KW"/>
</dbReference>
<evidence type="ECO:0000313" key="14">
    <source>
        <dbReference type="Proteomes" id="UP000472260"/>
    </source>
</evidence>
<dbReference type="InterPro" id="IPR012337">
    <property type="entry name" value="RNaseH-like_sf"/>
</dbReference>
<keyword evidence="3" id="KW-0064">Aspartyl protease</keyword>
<dbReference type="FunFam" id="1.10.340.70:FF:000001">
    <property type="entry name" value="Retrovirus-related Pol polyprotein from transposon gypsy-like Protein"/>
    <property type="match status" value="1"/>
</dbReference>
<dbReference type="Gene3D" id="1.10.340.70">
    <property type="match status" value="1"/>
</dbReference>
<dbReference type="SUPFAM" id="SSF53098">
    <property type="entry name" value="Ribonuclease H-like"/>
    <property type="match status" value="1"/>
</dbReference>
<dbReference type="Ensembl" id="ENSSANT00000029057.1">
    <property type="protein sequence ID" value="ENSSANP00000027304.1"/>
    <property type="gene ID" value="ENSSANG00000014014.1"/>
</dbReference>
<keyword evidence="2" id="KW-0479">Metal-binding</keyword>
<evidence type="ECO:0000256" key="9">
    <source>
        <dbReference type="ARBA" id="ARBA00023125"/>
    </source>
</evidence>